<dbReference type="EMBL" id="LPZR01000181">
    <property type="protein sequence ID" value="KYO51178.1"/>
    <property type="molecule type" value="Genomic_DNA"/>
</dbReference>
<dbReference type="OrthoDB" id="9805815at2"/>
<dbReference type="InterPro" id="IPR012786">
    <property type="entry name" value="Protocat_dOase_a"/>
</dbReference>
<feature type="domain" description="Intradiol ring-cleavage dioxygenases" evidence="4">
    <location>
        <begin position="38"/>
        <end position="111"/>
    </location>
</feature>
<sequence length="194" mass="20727">MRNSLIQTPSQTVGPFFAYGLTARQYGYKGGQIADAVIADETCPGERIVITGRVLDGAGAAIEDALVEIWQCDAAGRVAGPATPGFRGFGRCGTGIDPERRFRFETVRPGVAAGEGGAPHLSVILFMRGLLSHAFTRIYFPEDIAALAADPVLALVPEARRETLVARRLVVPGLPAYGFDIRMQGDGETVFFDV</sequence>
<keyword evidence="2 5" id="KW-0223">Dioxygenase</keyword>
<dbReference type="PANTHER" id="PTHR33711">
    <property type="entry name" value="DIOXYGENASE, PUTATIVE (AFU_ORTHOLOGUE AFUA_2G02910)-RELATED"/>
    <property type="match status" value="1"/>
</dbReference>
<dbReference type="NCBIfam" id="TIGR02423">
    <property type="entry name" value="protocat_alph"/>
    <property type="match status" value="1"/>
</dbReference>
<name>A0A162KFU8_9PROT</name>
<evidence type="ECO:0000256" key="2">
    <source>
        <dbReference type="ARBA" id="ARBA00022964"/>
    </source>
</evidence>
<dbReference type="AlphaFoldDB" id="A0A162KFU8"/>
<gene>
    <name evidence="5" type="ORF">AUP44_09950</name>
</gene>
<dbReference type="PANTHER" id="PTHR33711:SF9">
    <property type="entry name" value="PROTOCATECHUATE 3,4-DIOXYGENASE ALPHA CHAIN"/>
    <property type="match status" value="1"/>
</dbReference>
<proteinExistence type="inferred from homology"/>
<protein>
    <submittedName>
        <fullName evidence="5">Protocatechuate 3,4-dioxygenase subunit alpha</fullName>
    </submittedName>
</protein>
<comment type="caution">
    <text evidence="5">The sequence shown here is derived from an EMBL/GenBank/DDBJ whole genome shotgun (WGS) entry which is preliminary data.</text>
</comment>
<dbReference type="Pfam" id="PF00775">
    <property type="entry name" value="Dioxygenase_C"/>
    <property type="match status" value="1"/>
</dbReference>
<dbReference type="InterPro" id="IPR015889">
    <property type="entry name" value="Intradiol_dOase_core"/>
</dbReference>
<accession>A0A162KFU8</accession>
<dbReference type="CDD" id="cd03463">
    <property type="entry name" value="3_4-PCD_alpha"/>
    <property type="match status" value="1"/>
</dbReference>
<dbReference type="GeneID" id="97241256"/>
<organism evidence="5 6">
    <name type="scientific">Tistrella mobilis</name>
    <dbReference type="NCBI Taxonomy" id="171437"/>
    <lineage>
        <taxon>Bacteria</taxon>
        <taxon>Pseudomonadati</taxon>
        <taxon>Pseudomonadota</taxon>
        <taxon>Alphaproteobacteria</taxon>
        <taxon>Geminicoccales</taxon>
        <taxon>Geminicoccaceae</taxon>
        <taxon>Tistrella</taxon>
    </lineage>
</organism>
<evidence type="ECO:0000256" key="1">
    <source>
        <dbReference type="ARBA" id="ARBA00007825"/>
    </source>
</evidence>
<evidence type="ECO:0000313" key="5">
    <source>
        <dbReference type="EMBL" id="KYO51178.1"/>
    </source>
</evidence>
<evidence type="ECO:0000313" key="6">
    <source>
        <dbReference type="Proteomes" id="UP000075787"/>
    </source>
</evidence>
<dbReference type="RefSeq" id="WP_062766782.1">
    <property type="nucleotide sequence ID" value="NZ_CP121027.1"/>
</dbReference>
<keyword evidence="3" id="KW-0560">Oxidoreductase</keyword>
<evidence type="ECO:0000256" key="3">
    <source>
        <dbReference type="ARBA" id="ARBA00023002"/>
    </source>
</evidence>
<dbReference type="GO" id="GO:0018578">
    <property type="term" value="F:protocatechuate 3,4-dioxygenase activity"/>
    <property type="evidence" value="ECO:0007669"/>
    <property type="project" value="InterPro"/>
</dbReference>
<dbReference type="Gene3D" id="2.60.130.10">
    <property type="entry name" value="Aromatic compound dioxygenase"/>
    <property type="match status" value="1"/>
</dbReference>
<evidence type="ECO:0000259" key="4">
    <source>
        <dbReference type="Pfam" id="PF00775"/>
    </source>
</evidence>
<dbReference type="SUPFAM" id="SSF49482">
    <property type="entry name" value="Aromatic compound dioxygenase"/>
    <property type="match status" value="1"/>
</dbReference>
<reference evidence="5 6" key="1">
    <citation type="submission" date="2015-12" db="EMBL/GenBank/DDBJ databases">
        <title>Genome sequence of Tistrella mobilis MCCC 1A02139.</title>
        <authorList>
            <person name="Lu L."/>
            <person name="Lai Q."/>
            <person name="Shao Z."/>
            <person name="Qian P."/>
        </authorList>
    </citation>
    <scope>NUCLEOTIDE SEQUENCE [LARGE SCALE GENOMIC DNA]</scope>
    <source>
        <strain evidence="5 6">MCCC 1A02139</strain>
    </source>
</reference>
<dbReference type="Proteomes" id="UP000075787">
    <property type="component" value="Unassembled WGS sequence"/>
</dbReference>
<dbReference type="GO" id="GO:0008199">
    <property type="term" value="F:ferric iron binding"/>
    <property type="evidence" value="ECO:0007669"/>
    <property type="project" value="InterPro"/>
</dbReference>
<dbReference type="InterPro" id="IPR050770">
    <property type="entry name" value="Intradiol_RC_Dioxygenase"/>
</dbReference>
<dbReference type="InterPro" id="IPR000627">
    <property type="entry name" value="Intradiol_dOase_C"/>
</dbReference>
<comment type="similarity">
    <text evidence="1">Belongs to the intradiol ring-cleavage dioxygenase family.</text>
</comment>